<dbReference type="PANTHER" id="PTHR46169:SF29">
    <property type="entry name" value="DNA REPLICATION-RELATED ELEMENT FACTOR, ISOFORM A"/>
    <property type="match status" value="1"/>
</dbReference>
<dbReference type="EMBL" id="JANEYF010003051">
    <property type="protein sequence ID" value="KAJ8939735.1"/>
    <property type="molecule type" value="Genomic_DNA"/>
</dbReference>
<evidence type="ECO:0000313" key="3">
    <source>
        <dbReference type="Proteomes" id="UP001162156"/>
    </source>
</evidence>
<dbReference type="InterPro" id="IPR012337">
    <property type="entry name" value="RNaseH-like_sf"/>
</dbReference>
<organism evidence="2 3">
    <name type="scientific">Rhamnusium bicolor</name>
    <dbReference type="NCBI Taxonomy" id="1586634"/>
    <lineage>
        <taxon>Eukaryota</taxon>
        <taxon>Metazoa</taxon>
        <taxon>Ecdysozoa</taxon>
        <taxon>Arthropoda</taxon>
        <taxon>Hexapoda</taxon>
        <taxon>Insecta</taxon>
        <taxon>Pterygota</taxon>
        <taxon>Neoptera</taxon>
        <taxon>Endopterygota</taxon>
        <taxon>Coleoptera</taxon>
        <taxon>Polyphaga</taxon>
        <taxon>Cucujiformia</taxon>
        <taxon>Chrysomeloidea</taxon>
        <taxon>Cerambycidae</taxon>
        <taxon>Lepturinae</taxon>
        <taxon>Rhagiini</taxon>
        <taxon>Rhamnusium</taxon>
    </lineage>
</organism>
<dbReference type="SUPFAM" id="SSF53098">
    <property type="entry name" value="Ribonuclease H-like"/>
    <property type="match status" value="1"/>
</dbReference>
<comment type="caution">
    <text evidence="2">The sequence shown here is derived from an EMBL/GenBank/DDBJ whole genome shotgun (WGS) entry which is preliminary data.</text>
</comment>
<accession>A0AAV8XMH4</accession>
<proteinExistence type="predicted"/>
<dbReference type="Pfam" id="PF04937">
    <property type="entry name" value="DUF659"/>
    <property type="match status" value="1"/>
</dbReference>
<evidence type="ECO:0000259" key="1">
    <source>
        <dbReference type="Pfam" id="PF04937"/>
    </source>
</evidence>
<name>A0AAV8XMH4_9CUCU</name>
<dbReference type="Proteomes" id="UP001162156">
    <property type="component" value="Unassembled WGS sequence"/>
</dbReference>
<dbReference type="PANTHER" id="PTHR46169">
    <property type="entry name" value="DNA REPLICATION-RELATED ELEMENT FACTOR, ISOFORM A"/>
    <property type="match status" value="1"/>
</dbReference>
<reference evidence="2" key="1">
    <citation type="journal article" date="2023" name="Insect Mol. Biol.">
        <title>Genome sequencing provides insights into the evolution of gene families encoding plant cell wall-degrading enzymes in longhorned beetles.</title>
        <authorList>
            <person name="Shin N.R."/>
            <person name="Okamura Y."/>
            <person name="Kirsch R."/>
            <person name="Pauchet Y."/>
        </authorList>
    </citation>
    <scope>NUCLEOTIDE SEQUENCE</scope>
    <source>
        <strain evidence="2">RBIC_L_NR</strain>
    </source>
</reference>
<dbReference type="AlphaFoldDB" id="A0AAV8XMH4"/>
<dbReference type="GO" id="GO:0005634">
    <property type="term" value="C:nucleus"/>
    <property type="evidence" value="ECO:0007669"/>
    <property type="project" value="TreeGrafter"/>
</dbReference>
<gene>
    <name evidence="2" type="ORF">NQ314_011021</name>
</gene>
<sequence>MLCMDEKELRPAFKLPSRYHLFHRLLDNAYEETNKFVESKVAEAQNLSIMCDGWTNIRNEDIIVIITTPEPVFVKCVETSTDKHTTQYIKMLLEDVLKTYNPQKFVCIITDNTSNMRKAAKELEEIYPHIISFGCFAHTLDLLCGGILKTKKYFNGLG</sequence>
<feature type="domain" description="DUF659" evidence="1">
    <location>
        <begin position="16"/>
        <end position="151"/>
    </location>
</feature>
<dbReference type="InterPro" id="IPR007021">
    <property type="entry name" value="DUF659"/>
</dbReference>
<dbReference type="InterPro" id="IPR052717">
    <property type="entry name" value="Vacuolar_transposase_reg"/>
</dbReference>
<evidence type="ECO:0000313" key="2">
    <source>
        <dbReference type="EMBL" id="KAJ8939735.1"/>
    </source>
</evidence>
<keyword evidence="3" id="KW-1185">Reference proteome</keyword>
<protein>
    <recommendedName>
        <fullName evidence="1">DUF659 domain-containing protein</fullName>
    </recommendedName>
</protein>
<dbReference type="GO" id="GO:0006357">
    <property type="term" value="P:regulation of transcription by RNA polymerase II"/>
    <property type="evidence" value="ECO:0007669"/>
    <property type="project" value="TreeGrafter"/>
</dbReference>